<dbReference type="EMBL" id="CAAHCY010000001">
    <property type="protein sequence ID" value="VGL88057.1"/>
    <property type="molecule type" value="Genomic_DNA"/>
</dbReference>
<proteinExistence type="predicted"/>
<protein>
    <submittedName>
        <fullName evidence="1">Uncharacterized protein</fullName>
    </submittedName>
</protein>
<sequence>MNLNTLNYLIKNAEEIIIESAEENGLIAENVLGVANQVVGEKSTQNLSGKQRFLFEKAILPLIENVPCKGWFDEFDGDDGSNFDCPNMIEERRLTHCYHEQNMLCESCEEEENYRAAKKSDYMRD</sequence>
<gene>
    <name evidence="1" type="ORF">SAMEA4873555_01207</name>
</gene>
<reference evidence="1" key="1">
    <citation type="submission" date="2019-03" db="EMBL/GenBank/DDBJ databases">
        <authorList>
            <consortium name="Pathogen Informatics"/>
        </authorList>
    </citation>
    <scope>NUCLEOTIDE SEQUENCE</scope>
    <source>
        <strain evidence="1">5012STDY7626354</strain>
    </source>
</reference>
<accession>A0A486QHU6</accession>
<dbReference type="RefSeq" id="WP_020804475.1">
    <property type="nucleotide sequence ID" value="NZ_BIKV01000014.1"/>
</dbReference>
<name>A0A486QHU6_KLEPN</name>
<evidence type="ECO:0000313" key="1">
    <source>
        <dbReference type="EMBL" id="VGL88057.1"/>
    </source>
</evidence>
<dbReference type="AlphaFoldDB" id="A0A486QHU6"/>
<organism evidence="1">
    <name type="scientific">Klebsiella pneumoniae</name>
    <dbReference type="NCBI Taxonomy" id="573"/>
    <lineage>
        <taxon>Bacteria</taxon>
        <taxon>Pseudomonadati</taxon>
        <taxon>Pseudomonadota</taxon>
        <taxon>Gammaproteobacteria</taxon>
        <taxon>Enterobacterales</taxon>
        <taxon>Enterobacteriaceae</taxon>
        <taxon>Klebsiella/Raoultella group</taxon>
        <taxon>Klebsiella</taxon>
        <taxon>Klebsiella pneumoniae complex</taxon>
    </lineage>
</organism>